<protein>
    <recommendedName>
        <fullName evidence="6">PucR C-terminal helix-turn-helix domain-containing protein</fullName>
    </recommendedName>
</protein>
<dbReference type="EMBL" id="FQTT01000009">
    <property type="protein sequence ID" value="SHE25000.1"/>
    <property type="molecule type" value="Genomic_DNA"/>
</dbReference>
<gene>
    <name evidence="4" type="ORF">ACGLYG10_1212</name>
</gene>
<dbReference type="PANTHER" id="PTHR33744:SF1">
    <property type="entry name" value="DNA-BINDING TRANSCRIPTIONAL ACTIVATOR ADER"/>
    <property type="match status" value="1"/>
</dbReference>
<dbReference type="InterPro" id="IPR042070">
    <property type="entry name" value="PucR_C-HTH_sf"/>
</dbReference>
<feature type="domain" description="PucR C-terminal helix-turn-helix" evidence="2">
    <location>
        <begin position="336"/>
        <end position="390"/>
    </location>
</feature>
<proteinExistence type="inferred from homology"/>
<dbReference type="Pfam" id="PF17853">
    <property type="entry name" value="GGDEF_2"/>
    <property type="match status" value="1"/>
</dbReference>
<evidence type="ECO:0000259" key="2">
    <source>
        <dbReference type="Pfam" id="PF13556"/>
    </source>
</evidence>
<dbReference type="STRING" id="1892869.ACGLYG10_1212"/>
<reference evidence="5" key="1">
    <citation type="submission" date="2016-09" db="EMBL/GenBank/DDBJ databases">
        <authorList>
            <person name="Strepis N."/>
        </authorList>
    </citation>
    <scope>NUCLEOTIDE SEQUENCE [LARGE SCALE GENOMIC DNA]</scope>
</reference>
<dbReference type="InterPro" id="IPR051448">
    <property type="entry name" value="CdaR-like_regulators"/>
</dbReference>
<evidence type="ECO:0000259" key="3">
    <source>
        <dbReference type="Pfam" id="PF17853"/>
    </source>
</evidence>
<name>A0A1M4RYL5_9ACTO</name>
<keyword evidence="5" id="KW-1185">Reference proteome</keyword>
<evidence type="ECO:0008006" key="6">
    <source>
        <dbReference type="Google" id="ProtNLM"/>
    </source>
</evidence>
<feature type="domain" description="CdaR GGDEF-like" evidence="3">
    <location>
        <begin position="179"/>
        <end position="283"/>
    </location>
</feature>
<dbReference type="InterPro" id="IPR041522">
    <property type="entry name" value="CdaR_GGDEF"/>
</dbReference>
<evidence type="ECO:0000313" key="5">
    <source>
        <dbReference type="Proteomes" id="UP000184291"/>
    </source>
</evidence>
<dbReference type="AlphaFoldDB" id="A0A1M4RYL5"/>
<dbReference type="Pfam" id="PF13556">
    <property type="entry name" value="HTH_30"/>
    <property type="match status" value="1"/>
</dbReference>
<sequence length="405" mass="44396">MPEELRHELAEHLERRVNVDVTDILTSITREIPELAVDAELRALATDAIKSAYRSLSTVLLMETTGDGPLAAAGEAVVRRLADQNVAADIIETVFLNASRVFVKDVVADAVEVLPTELISRMLPALVDLVFAQLISRNRRLISAFTDRERWRQRRSDATLQTRIRSVLAGDITDDAIASRLLGHPVSAWNLATVVRPRYDADAAVSRLERRLSKAVPESQILVIDMLEDTVVLWVSSQSQPTGRRWAEQLRKDDSLVGAFGEPGRGIAGFVRTYEQAMAAFRVVTASAAGPSAADYGEIAPLTFMLQAPGRTNHWLRATLGALAAPGDDAERLRFTLRHYLASGENASITASHLYIHRNTVNYRITQAIEMLPEGLDGHRTDVALALDLLAWIPDVADAADTAGK</sequence>
<dbReference type="Proteomes" id="UP000184291">
    <property type="component" value="Unassembled WGS sequence"/>
</dbReference>
<accession>A0A1M4RYL5</accession>
<comment type="similarity">
    <text evidence="1">Belongs to the CdaR family.</text>
</comment>
<dbReference type="Gene3D" id="1.10.10.2840">
    <property type="entry name" value="PucR C-terminal helix-turn-helix domain"/>
    <property type="match status" value="1"/>
</dbReference>
<dbReference type="PANTHER" id="PTHR33744">
    <property type="entry name" value="CARBOHYDRATE DIACID REGULATOR"/>
    <property type="match status" value="1"/>
</dbReference>
<evidence type="ECO:0000313" key="4">
    <source>
        <dbReference type="EMBL" id="SHE25000.1"/>
    </source>
</evidence>
<organism evidence="4 5">
    <name type="scientific">Actinomyces glycerinitolerans</name>
    <dbReference type="NCBI Taxonomy" id="1892869"/>
    <lineage>
        <taxon>Bacteria</taxon>
        <taxon>Bacillati</taxon>
        <taxon>Actinomycetota</taxon>
        <taxon>Actinomycetes</taxon>
        <taxon>Actinomycetales</taxon>
        <taxon>Actinomycetaceae</taxon>
        <taxon>Actinomyces</taxon>
    </lineage>
</organism>
<evidence type="ECO:0000256" key="1">
    <source>
        <dbReference type="ARBA" id="ARBA00006754"/>
    </source>
</evidence>
<dbReference type="InterPro" id="IPR025736">
    <property type="entry name" value="PucR_C-HTH_dom"/>
</dbReference>